<name>A0AAE1IBK0_9HYPO</name>
<feature type="compositionally biased region" description="Basic and acidic residues" evidence="1">
    <location>
        <begin position="581"/>
        <end position="597"/>
    </location>
</feature>
<dbReference type="Gene3D" id="3.40.50.200">
    <property type="entry name" value="Peptidase S8/S53 domain"/>
    <property type="match status" value="1"/>
</dbReference>
<dbReference type="GeneID" id="87922090"/>
<reference evidence="3" key="1">
    <citation type="submission" date="2023-11" db="EMBL/GenBank/DDBJ databases">
        <title>The genome sequences of three competitors of mushroom-forming fungi.</title>
        <authorList>
            <person name="Beijen E."/>
            <person name="Ohm R.A."/>
        </authorList>
    </citation>
    <scope>NUCLEOTIDE SEQUENCE</scope>
    <source>
        <strain evidence="3">CBS 100526</strain>
    </source>
</reference>
<dbReference type="GO" id="GO:0006508">
    <property type="term" value="P:proteolysis"/>
    <property type="evidence" value="ECO:0007669"/>
    <property type="project" value="InterPro"/>
</dbReference>
<feature type="compositionally biased region" description="Basic and acidic residues" evidence="1">
    <location>
        <begin position="352"/>
        <end position="361"/>
    </location>
</feature>
<dbReference type="AlphaFoldDB" id="A0AAE1IBK0"/>
<feature type="region of interest" description="Disordered" evidence="1">
    <location>
        <begin position="771"/>
        <end position="792"/>
    </location>
</feature>
<evidence type="ECO:0000313" key="3">
    <source>
        <dbReference type="EMBL" id="KAK4068206.1"/>
    </source>
</evidence>
<gene>
    <name evidence="3" type="ORF">Triagg1_7449</name>
</gene>
<dbReference type="SUPFAM" id="SSF48403">
    <property type="entry name" value="Ankyrin repeat"/>
    <property type="match status" value="1"/>
</dbReference>
<feature type="compositionally biased region" description="Basic and acidic residues" evidence="1">
    <location>
        <begin position="403"/>
        <end position="417"/>
    </location>
</feature>
<feature type="compositionally biased region" description="Polar residues" evidence="1">
    <location>
        <begin position="423"/>
        <end position="442"/>
    </location>
</feature>
<dbReference type="InterPro" id="IPR036852">
    <property type="entry name" value="Peptidase_S8/S53_dom_sf"/>
</dbReference>
<feature type="compositionally biased region" description="Polar residues" evidence="1">
    <location>
        <begin position="449"/>
        <end position="469"/>
    </location>
</feature>
<evidence type="ECO:0000313" key="4">
    <source>
        <dbReference type="Proteomes" id="UP001273209"/>
    </source>
</evidence>
<dbReference type="EMBL" id="JAWRVG010000033">
    <property type="protein sequence ID" value="KAK4068206.1"/>
    <property type="molecule type" value="Genomic_DNA"/>
</dbReference>
<dbReference type="Pfam" id="PF00082">
    <property type="entry name" value="Peptidase_S8"/>
    <property type="match status" value="1"/>
</dbReference>
<organism evidence="3 4">
    <name type="scientific">Trichoderma aggressivum f. europaeum</name>
    <dbReference type="NCBI Taxonomy" id="173218"/>
    <lineage>
        <taxon>Eukaryota</taxon>
        <taxon>Fungi</taxon>
        <taxon>Dikarya</taxon>
        <taxon>Ascomycota</taxon>
        <taxon>Pezizomycotina</taxon>
        <taxon>Sordariomycetes</taxon>
        <taxon>Hypocreomycetidae</taxon>
        <taxon>Hypocreales</taxon>
        <taxon>Hypocreaceae</taxon>
        <taxon>Trichoderma</taxon>
    </lineage>
</organism>
<dbReference type="SUPFAM" id="SSF52743">
    <property type="entry name" value="Subtilisin-like"/>
    <property type="match status" value="1"/>
</dbReference>
<dbReference type="CDD" id="cd07491">
    <property type="entry name" value="Peptidases_S8_7"/>
    <property type="match status" value="1"/>
</dbReference>
<dbReference type="Proteomes" id="UP001273209">
    <property type="component" value="Unassembled WGS sequence"/>
</dbReference>
<keyword evidence="4" id="KW-1185">Reference proteome</keyword>
<proteinExistence type="predicted"/>
<feature type="region of interest" description="Disordered" evidence="1">
    <location>
        <begin position="1"/>
        <end position="22"/>
    </location>
</feature>
<evidence type="ECO:0000259" key="2">
    <source>
        <dbReference type="Pfam" id="PF00082"/>
    </source>
</evidence>
<dbReference type="Gene3D" id="1.25.40.20">
    <property type="entry name" value="Ankyrin repeat-containing domain"/>
    <property type="match status" value="1"/>
</dbReference>
<sequence length="1153" mass="129238">MANYDDDEISEAGSVPSLDNLQYDEILDLDPEDIDRHPFEEKSEEAQFREQTWEQQWKEVVRSLVSGEARWDESAQGQGRLLEEYKKKALTSRDARERTTPTFLHILAKRRDTDDFGNLPGDTLSKIIKYLLEYQDSALVESGLSKPKDDPILRVAMEFNNTKFIESVTECSSEIPGKLDELLNATDHDGMNCLHYAFKEQLPKALGTHQGIMQSSAIAPERPNLRTTIKTIHGFVKEAKPETIAARDNYGNTPIHYAMDYNNCRLQVKQYNNIVQYLVLTGDKILKKNPDQQFNSNNESPYLYYLRTREKWLRQNRRVGVATGSATTSSERGGNRTGRETKPPIRTGALYESRREPKDDYSTGEYQKKLLPPKPGTTEPSRTKMGPPPPLDKGRALYTTAQEAKDGTEASDYEPRQSRRPSVHTSENQPVHANPGTPTSLDNPLPKSLTRTKTQNYDQASDSGQTKAPTNAKLDEDKSNPGKTSLDSDTAASKIGEFVKIHYIRTRTDMEAKELLYGKVASADILTTLDKNLYFDASHLAGKTVDQVVDLIEKLSKAGGFEDTLSYVNLPILTTIHEKSSASKSDNRGYSSNEKRQRGGAHQENPKLGRSALISVFDKLVSVNIRHILRLQVDDREGLPHTDAAIERAIRGQDSFGLGNTRKEEIKIESWDWRKPDLSMDVISFAAPDATHINLYWSGNQTILKGWGYPEGIARDATSNGKLRRVTLHAFPGFESRDRMLKMIETFETEINDRTKGRVKIEKRIHSGTVTSSIKSDDDLDPSEIGTSDGPPQQVWVERMEDFRSSLISVHRLLSGKIKIPPVALIDDGVDLLNLDTYNIAQATGLSYCPPDGKTERPWHQSTNGHGTVMANMIVRINPWVSLDVMKIHESTSHSPGSKTRTIYAESAARAIEGAIIRKADIISMSWTIRKLAKKMGSVPNALDVGTDEEHKRSPEEVAMDALQKAIEKAKARNILMFCSAADDIQLLGRESLPFSAASDCILRIGAALPKGQRDPTSEDFNTISYFFPGNQVAEARNPRSSKPVEYHDGSSVSTALAAGLASLIIYCTNVIKTYYDDSRPFTDWALKLRNHKNMRTAFDNINSPDYDDKKFLPVWKTFGDATERINNAQGEKKKIVELENLVRILCHKLEAE</sequence>
<dbReference type="InterPro" id="IPR000209">
    <property type="entry name" value="Peptidase_S8/S53_dom"/>
</dbReference>
<dbReference type="InterPro" id="IPR036770">
    <property type="entry name" value="Ankyrin_rpt-contain_sf"/>
</dbReference>
<evidence type="ECO:0000256" key="1">
    <source>
        <dbReference type="SAM" id="MobiDB-lite"/>
    </source>
</evidence>
<feature type="compositionally biased region" description="Acidic residues" evidence="1">
    <location>
        <begin position="1"/>
        <end position="10"/>
    </location>
</feature>
<dbReference type="RefSeq" id="XP_062753506.1">
    <property type="nucleotide sequence ID" value="XM_062902186.1"/>
</dbReference>
<feature type="compositionally biased region" description="Basic and acidic residues" evidence="1">
    <location>
        <begin position="333"/>
        <end position="343"/>
    </location>
</feature>
<feature type="region of interest" description="Disordered" evidence="1">
    <location>
        <begin position="317"/>
        <end position="489"/>
    </location>
</feature>
<feature type="domain" description="Peptidase S8/S53" evidence="2">
    <location>
        <begin position="823"/>
        <end position="1066"/>
    </location>
</feature>
<dbReference type="GO" id="GO:0004252">
    <property type="term" value="F:serine-type endopeptidase activity"/>
    <property type="evidence" value="ECO:0007669"/>
    <property type="project" value="InterPro"/>
</dbReference>
<protein>
    <recommendedName>
        <fullName evidence="2">Peptidase S8/S53 domain-containing protein</fullName>
    </recommendedName>
</protein>
<feature type="region of interest" description="Disordered" evidence="1">
    <location>
        <begin position="581"/>
        <end position="605"/>
    </location>
</feature>
<comment type="caution">
    <text evidence="3">The sequence shown here is derived from an EMBL/GenBank/DDBJ whole genome shotgun (WGS) entry which is preliminary data.</text>
</comment>
<accession>A0AAE1IBK0</accession>